<dbReference type="Pfam" id="PF08843">
    <property type="entry name" value="AbiEii"/>
    <property type="match status" value="1"/>
</dbReference>
<name>A0A4R1J7F7_9GAMM</name>
<dbReference type="OrthoDB" id="158131at2"/>
<evidence type="ECO:0000313" key="1">
    <source>
        <dbReference type="EMBL" id="TCK46395.1"/>
    </source>
</evidence>
<dbReference type="EMBL" id="SMGD01000019">
    <property type="protein sequence ID" value="TCK46395.1"/>
    <property type="molecule type" value="Genomic_DNA"/>
</dbReference>
<proteinExistence type="predicted"/>
<dbReference type="InterPro" id="IPR014942">
    <property type="entry name" value="AbiEii"/>
</dbReference>
<organism evidence="1 2">
    <name type="scientific">Celerinatantimonas diazotrophica</name>
    <dbReference type="NCBI Taxonomy" id="412034"/>
    <lineage>
        <taxon>Bacteria</taxon>
        <taxon>Pseudomonadati</taxon>
        <taxon>Pseudomonadota</taxon>
        <taxon>Gammaproteobacteria</taxon>
        <taxon>Celerinatantimonadaceae</taxon>
        <taxon>Celerinatantimonas</taxon>
    </lineage>
</organism>
<reference evidence="1 2" key="1">
    <citation type="submission" date="2019-03" db="EMBL/GenBank/DDBJ databases">
        <title>Genomic Encyclopedia of Type Strains, Phase IV (KMG-IV): sequencing the most valuable type-strain genomes for metagenomic binning, comparative biology and taxonomic classification.</title>
        <authorList>
            <person name="Goeker M."/>
        </authorList>
    </citation>
    <scope>NUCLEOTIDE SEQUENCE [LARGE SCALE GENOMIC DNA]</scope>
    <source>
        <strain evidence="1 2">DSM 18577</strain>
    </source>
</reference>
<accession>A0A4R1J7F7</accession>
<evidence type="ECO:0000313" key="2">
    <source>
        <dbReference type="Proteomes" id="UP000295565"/>
    </source>
</evidence>
<keyword evidence="2" id="KW-1185">Reference proteome</keyword>
<dbReference type="Gene3D" id="3.10.450.620">
    <property type="entry name" value="JHP933, nucleotidyltransferase-like core domain"/>
    <property type="match status" value="1"/>
</dbReference>
<protein>
    <recommendedName>
        <fullName evidence="3">Nucleotidyltransferase AbiEii toxin of type IV toxin-antitoxin system</fullName>
    </recommendedName>
</protein>
<dbReference type="AlphaFoldDB" id="A0A4R1J7F7"/>
<dbReference type="Proteomes" id="UP000295565">
    <property type="component" value="Unassembled WGS sequence"/>
</dbReference>
<dbReference type="RefSeq" id="WP_131914392.1">
    <property type="nucleotide sequence ID" value="NZ_OU594967.1"/>
</dbReference>
<evidence type="ECO:0008006" key="3">
    <source>
        <dbReference type="Google" id="ProtNLM"/>
    </source>
</evidence>
<sequence length="295" mass="34209">MLKQQIRQIVQSNPDYAAVTPVIEKEILHHDIMDVLIKQGVLQRLTFIGDTSLRMCYNSSRLSEDLDFNGGDDFKPSEFEGLESEIQTYIQNKYETEVWVSKPSGEQQGNTVSWKISIVKEPNRPDLPRQKMHIDVCAMPSFDIEKRPLINHYDIVVPTEGILVPVQSLQEILADKLIALAYRARRIKPRDIWDIVWIKQRGIDLSKVLVEKKLNARHKQTDDFRQMLSTALAKLMLEDEVHNDFNMEMSRFIPKQIKERTLDNPEYWTYVQGEVNAIASELLHDDTAKNPFDMG</sequence>
<comment type="caution">
    <text evidence="1">The sequence shown here is derived from an EMBL/GenBank/DDBJ whole genome shotgun (WGS) entry which is preliminary data.</text>
</comment>
<gene>
    <name evidence="1" type="ORF">EV690_3672</name>
</gene>